<feature type="transmembrane region" description="Helical" evidence="4">
    <location>
        <begin position="293"/>
        <end position="312"/>
    </location>
</feature>
<dbReference type="InParanoid" id="A0A2G5DVE2"/>
<dbReference type="PROSITE" id="PS51292">
    <property type="entry name" value="ZF_RING_CH"/>
    <property type="match status" value="1"/>
</dbReference>
<feature type="domain" description="RING-CH-type" evidence="5">
    <location>
        <begin position="93"/>
        <end position="157"/>
    </location>
</feature>
<dbReference type="SUPFAM" id="SSF57850">
    <property type="entry name" value="RING/U-box"/>
    <property type="match status" value="1"/>
</dbReference>
<dbReference type="EMBL" id="KZ305031">
    <property type="protein sequence ID" value="PIA47462.1"/>
    <property type="molecule type" value="Genomic_DNA"/>
</dbReference>
<reference evidence="6 7" key="1">
    <citation type="submission" date="2017-09" db="EMBL/GenBank/DDBJ databases">
        <title>WGS assembly of Aquilegia coerulea Goldsmith.</title>
        <authorList>
            <person name="Hodges S."/>
            <person name="Kramer E."/>
            <person name="Nordborg M."/>
            <person name="Tomkins J."/>
            <person name="Borevitz J."/>
            <person name="Derieg N."/>
            <person name="Yan J."/>
            <person name="Mihaltcheva S."/>
            <person name="Hayes R.D."/>
            <person name="Rokhsar D."/>
        </authorList>
    </citation>
    <scope>NUCLEOTIDE SEQUENCE [LARGE SCALE GENOMIC DNA]</scope>
    <source>
        <strain evidence="7">cv. Goldsmith</strain>
    </source>
</reference>
<keyword evidence="4" id="KW-0472">Membrane</keyword>
<keyword evidence="4" id="KW-1133">Transmembrane helix</keyword>
<name>A0A2G5DVE2_AQUCA</name>
<dbReference type="InterPro" id="IPR013083">
    <property type="entry name" value="Znf_RING/FYVE/PHD"/>
</dbReference>
<keyword evidence="2" id="KW-0863">Zinc-finger</keyword>
<accession>A0A2G5DVE2</accession>
<dbReference type="PANTHER" id="PTHR46214:SF12">
    <property type="entry name" value="RING_FYVE_PHD ZINC FINGER SUPERFAMILY PROTEIN"/>
    <property type="match status" value="1"/>
</dbReference>
<evidence type="ECO:0000313" key="6">
    <source>
        <dbReference type="EMBL" id="PIA47462.1"/>
    </source>
</evidence>
<keyword evidence="4" id="KW-0812">Transmembrane</keyword>
<dbReference type="InterPro" id="IPR011016">
    <property type="entry name" value="Znf_RING-CH"/>
</dbReference>
<dbReference type="Gene3D" id="3.30.40.10">
    <property type="entry name" value="Zinc/RING finger domain, C3HC4 (zinc finger)"/>
    <property type="match status" value="1"/>
</dbReference>
<evidence type="ECO:0000256" key="3">
    <source>
        <dbReference type="ARBA" id="ARBA00022833"/>
    </source>
</evidence>
<dbReference type="PANTHER" id="PTHR46214">
    <property type="entry name" value="ZINC FINGER, RING-CH-TYPE"/>
    <property type="match status" value="1"/>
</dbReference>
<organism evidence="6 7">
    <name type="scientific">Aquilegia coerulea</name>
    <name type="common">Rocky mountain columbine</name>
    <dbReference type="NCBI Taxonomy" id="218851"/>
    <lineage>
        <taxon>Eukaryota</taxon>
        <taxon>Viridiplantae</taxon>
        <taxon>Streptophyta</taxon>
        <taxon>Embryophyta</taxon>
        <taxon>Tracheophyta</taxon>
        <taxon>Spermatophyta</taxon>
        <taxon>Magnoliopsida</taxon>
        <taxon>Ranunculales</taxon>
        <taxon>Ranunculaceae</taxon>
        <taxon>Thalictroideae</taxon>
        <taxon>Aquilegia</taxon>
    </lineage>
</organism>
<evidence type="ECO:0000256" key="1">
    <source>
        <dbReference type="ARBA" id="ARBA00022723"/>
    </source>
</evidence>
<evidence type="ECO:0000313" key="7">
    <source>
        <dbReference type="Proteomes" id="UP000230069"/>
    </source>
</evidence>
<sequence>MEGEMKKDNDLCLLSMNEKPGDSIEGSLTTCRVCQCVESDSRGDAALGFLDISLPCLEIVSNNDDDGNFESLKDQKDVIRSCRKESGVTEFISPTGEIFICNIDLEAGSNHNEDKLIDLGCSCKSDLALAHYACALKWFVSYGSTVCEICGSVAVNVRPTDFEKVVTSLKDYEKLMEKTVSGEPTSAYVRTGSSVDPDALAGVRRQRLSEIALWFNIHMSKDNNVSDNNSTAVLQVIEQSSSNPLEEVATNENAATKWAVEITGVLVATGLLTVTLAWLIAPRVGKGTAKFGLHILLGGVCALTVVIFLRFFVLTRIKYGPARYWAILFVFWFLVFGIWASRTRAAHKK</sequence>
<dbReference type="STRING" id="218851.A0A2G5DVE2"/>
<gene>
    <name evidence="6" type="ORF">AQUCO_01400246v1</name>
</gene>
<evidence type="ECO:0000256" key="2">
    <source>
        <dbReference type="ARBA" id="ARBA00022771"/>
    </source>
</evidence>
<dbReference type="Pfam" id="PF12906">
    <property type="entry name" value="RINGv"/>
    <property type="match status" value="1"/>
</dbReference>
<dbReference type="AlphaFoldDB" id="A0A2G5DVE2"/>
<proteinExistence type="predicted"/>
<evidence type="ECO:0000256" key="4">
    <source>
        <dbReference type="SAM" id="Phobius"/>
    </source>
</evidence>
<dbReference type="FunCoup" id="A0A2G5DVE2">
    <property type="interactions" value="1165"/>
</dbReference>
<dbReference type="Proteomes" id="UP000230069">
    <property type="component" value="Unassembled WGS sequence"/>
</dbReference>
<protein>
    <recommendedName>
        <fullName evidence="5">RING-CH-type domain-containing protein</fullName>
    </recommendedName>
</protein>
<evidence type="ECO:0000259" key="5">
    <source>
        <dbReference type="PROSITE" id="PS51292"/>
    </source>
</evidence>
<feature type="transmembrane region" description="Helical" evidence="4">
    <location>
        <begin position="258"/>
        <end position="281"/>
    </location>
</feature>
<keyword evidence="1" id="KW-0479">Metal-binding</keyword>
<feature type="transmembrane region" description="Helical" evidence="4">
    <location>
        <begin position="324"/>
        <end position="341"/>
    </location>
</feature>
<keyword evidence="3" id="KW-0862">Zinc</keyword>
<keyword evidence="7" id="KW-1185">Reference proteome</keyword>
<dbReference type="OrthoDB" id="1900797at2759"/>
<dbReference type="SMART" id="SM00744">
    <property type="entry name" value="RINGv"/>
    <property type="match status" value="1"/>
</dbReference>
<dbReference type="GO" id="GO:0008270">
    <property type="term" value="F:zinc ion binding"/>
    <property type="evidence" value="ECO:0007669"/>
    <property type="project" value="UniProtKB-KW"/>
</dbReference>